<dbReference type="Pfam" id="PF09148">
    <property type="entry name" value="DUF1934"/>
    <property type="match status" value="1"/>
</dbReference>
<evidence type="ECO:0000313" key="1">
    <source>
        <dbReference type="EMBL" id="MBP3965956.1"/>
    </source>
</evidence>
<organism evidence="1 2">
    <name type="scientific">Paenibacillus lignilyticus</name>
    <dbReference type="NCBI Taxonomy" id="1172615"/>
    <lineage>
        <taxon>Bacteria</taxon>
        <taxon>Bacillati</taxon>
        <taxon>Bacillota</taxon>
        <taxon>Bacilli</taxon>
        <taxon>Bacillales</taxon>
        <taxon>Paenibacillaceae</taxon>
        <taxon>Paenibacillus</taxon>
    </lineage>
</organism>
<comment type="caution">
    <text evidence="1">The sequence shown here is derived from an EMBL/GenBank/DDBJ whole genome shotgun (WGS) entry which is preliminary data.</text>
</comment>
<keyword evidence="2" id="KW-1185">Reference proteome</keyword>
<gene>
    <name evidence="1" type="ORF">I8J30_24940</name>
</gene>
<sequence>MTDRANVTISLRSDIDGEVEQNTFKGEWFRKGASVFVRYEETSEGDGDSVVRTIIRYRDGELSVTRRGDVESLQTFVAGTKRTGHYESAHAAFHLETETKLLWVQFGDLTKTGPSDGQLKPDLPMLIEWHYTLLVNDEPTGEFRLRLQAEELLLA</sequence>
<reference evidence="1 2" key="1">
    <citation type="submission" date="2021-04" db="EMBL/GenBank/DDBJ databases">
        <title>Paenibacillus sp. DLE-14 whole genome sequence.</title>
        <authorList>
            <person name="Ham Y.J."/>
        </authorList>
    </citation>
    <scope>NUCLEOTIDE SEQUENCE [LARGE SCALE GENOMIC DNA]</scope>
    <source>
        <strain evidence="1 2">DLE-14</strain>
    </source>
</reference>
<dbReference type="InterPro" id="IPR015231">
    <property type="entry name" value="DUF1934"/>
</dbReference>
<protein>
    <submittedName>
        <fullName evidence="1">DUF1934 domain-containing protein</fullName>
    </submittedName>
</protein>
<dbReference type="SUPFAM" id="SSF50814">
    <property type="entry name" value="Lipocalins"/>
    <property type="match status" value="1"/>
</dbReference>
<evidence type="ECO:0000313" key="2">
    <source>
        <dbReference type="Proteomes" id="UP000673394"/>
    </source>
</evidence>
<name>A0ABS5CJB7_9BACL</name>
<dbReference type="RefSeq" id="WP_210662752.1">
    <property type="nucleotide sequence ID" value="NZ_JAGKSP010000014.1"/>
</dbReference>
<dbReference type="EMBL" id="JAGKSP010000014">
    <property type="protein sequence ID" value="MBP3965956.1"/>
    <property type="molecule type" value="Genomic_DNA"/>
</dbReference>
<proteinExistence type="predicted"/>
<dbReference type="Proteomes" id="UP000673394">
    <property type="component" value="Unassembled WGS sequence"/>
</dbReference>
<accession>A0ABS5CJB7</accession>
<dbReference type="InterPro" id="IPR012674">
    <property type="entry name" value="Calycin"/>
</dbReference>
<dbReference type="Gene3D" id="2.40.128.20">
    <property type="match status" value="1"/>
</dbReference>